<sequence length="114" mass="12986">MSVLIQFYPPAHYPPSPHLSSIQSDISSLVNHSNQQEIPILCTIVRSPPLALPRTDSTSLPNFPTNLPQFSRTAKYFLHGLSGSSVLAYYPTFLSLFDSIHWKMRTWRHGCWML</sequence>
<reference evidence="1 2" key="1">
    <citation type="submission" date="2014-04" db="EMBL/GenBank/DDBJ databases">
        <authorList>
            <consortium name="DOE Joint Genome Institute"/>
            <person name="Kuo A."/>
            <person name="Kohler A."/>
            <person name="Nagy L.G."/>
            <person name="Floudas D."/>
            <person name="Copeland A."/>
            <person name="Barry K.W."/>
            <person name="Cichocki N."/>
            <person name="Veneault-Fourrey C."/>
            <person name="LaButti K."/>
            <person name="Lindquist E.A."/>
            <person name="Lipzen A."/>
            <person name="Lundell T."/>
            <person name="Morin E."/>
            <person name="Murat C."/>
            <person name="Sun H."/>
            <person name="Tunlid A."/>
            <person name="Henrissat B."/>
            <person name="Grigoriev I.V."/>
            <person name="Hibbett D.S."/>
            <person name="Martin F."/>
            <person name="Nordberg H.P."/>
            <person name="Cantor M.N."/>
            <person name="Hua S.X."/>
        </authorList>
    </citation>
    <scope>NUCLEOTIDE SEQUENCE [LARGE SCALE GENOMIC DNA]</scope>
    <source>
        <strain evidence="1 2">LaAM-08-1</strain>
    </source>
</reference>
<keyword evidence="2" id="KW-1185">Reference proteome</keyword>
<evidence type="ECO:0000313" key="1">
    <source>
        <dbReference type="EMBL" id="KIK07901.1"/>
    </source>
</evidence>
<gene>
    <name evidence="1" type="ORF">K443DRAFT_153443</name>
</gene>
<dbReference type="EMBL" id="KN838545">
    <property type="protein sequence ID" value="KIK07901.1"/>
    <property type="molecule type" value="Genomic_DNA"/>
</dbReference>
<accession>A0A0C9XSH1</accession>
<organism evidence="1 2">
    <name type="scientific">Laccaria amethystina LaAM-08-1</name>
    <dbReference type="NCBI Taxonomy" id="1095629"/>
    <lineage>
        <taxon>Eukaryota</taxon>
        <taxon>Fungi</taxon>
        <taxon>Dikarya</taxon>
        <taxon>Basidiomycota</taxon>
        <taxon>Agaricomycotina</taxon>
        <taxon>Agaricomycetes</taxon>
        <taxon>Agaricomycetidae</taxon>
        <taxon>Agaricales</taxon>
        <taxon>Agaricineae</taxon>
        <taxon>Hydnangiaceae</taxon>
        <taxon>Laccaria</taxon>
    </lineage>
</organism>
<dbReference type="Proteomes" id="UP000054477">
    <property type="component" value="Unassembled WGS sequence"/>
</dbReference>
<protein>
    <submittedName>
        <fullName evidence="1">Unplaced genomic scaffold K443scaffold_10, whole genome shotgun sequence</fullName>
    </submittedName>
</protein>
<evidence type="ECO:0000313" key="2">
    <source>
        <dbReference type="Proteomes" id="UP000054477"/>
    </source>
</evidence>
<proteinExistence type="predicted"/>
<reference evidence="2" key="2">
    <citation type="submission" date="2015-01" db="EMBL/GenBank/DDBJ databases">
        <title>Evolutionary Origins and Diversification of the Mycorrhizal Mutualists.</title>
        <authorList>
            <consortium name="DOE Joint Genome Institute"/>
            <consortium name="Mycorrhizal Genomics Consortium"/>
            <person name="Kohler A."/>
            <person name="Kuo A."/>
            <person name="Nagy L.G."/>
            <person name="Floudas D."/>
            <person name="Copeland A."/>
            <person name="Barry K.W."/>
            <person name="Cichocki N."/>
            <person name="Veneault-Fourrey C."/>
            <person name="LaButti K."/>
            <person name="Lindquist E.A."/>
            <person name="Lipzen A."/>
            <person name="Lundell T."/>
            <person name="Morin E."/>
            <person name="Murat C."/>
            <person name="Riley R."/>
            <person name="Ohm R."/>
            <person name="Sun H."/>
            <person name="Tunlid A."/>
            <person name="Henrissat B."/>
            <person name="Grigoriev I.V."/>
            <person name="Hibbett D.S."/>
            <person name="Martin F."/>
        </authorList>
    </citation>
    <scope>NUCLEOTIDE SEQUENCE [LARGE SCALE GENOMIC DNA]</scope>
    <source>
        <strain evidence="2">LaAM-08-1</strain>
    </source>
</reference>
<name>A0A0C9XSH1_9AGAR</name>
<dbReference type="AlphaFoldDB" id="A0A0C9XSH1"/>
<dbReference type="HOGENOM" id="CLU_2121451_0_0_1"/>